<comment type="caution">
    <text evidence="1">The sequence shown here is derived from an EMBL/GenBank/DDBJ whole genome shotgun (WGS) entry which is preliminary data.</text>
</comment>
<reference evidence="1" key="1">
    <citation type="submission" date="2021-06" db="EMBL/GenBank/DDBJ databases">
        <authorList>
            <person name="Kallberg Y."/>
            <person name="Tangrot J."/>
            <person name="Rosling A."/>
        </authorList>
    </citation>
    <scope>NUCLEOTIDE SEQUENCE</scope>
    <source>
        <strain evidence="1">AZ414A</strain>
    </source>
</reference>
<name>A0A9N9CFR2_9GLOM</name>
<proteinExistence type="predicted"/>
<organism evidence="1 2">
    <name type="scientific">Diversispora eburnea</name>
    <dbReference type="NCBI Taxonomy" id="1213867"/>
    <lineage>
        <taxon>Eukaryota</taxon>
        <taxon>Fungi</taxon>
        <taxon>Fungi incertae sedis</taxon>
        <taxon>Mucoromycota</taxon>
        <taxon>Glomeromycotina</taxon>
        <taxon>Glomeromycetes</taxon>
        <taxon>Diversisporales</taxon>
        <taxon>Diversisporaceae</taxon>
        <taxon>Diversispora</taxon>
    </lineage>
</organism>
<dbReference type="AlphaFoldDB" id="A0A9N9CFR2"/>
<gene>
    <name evidence="1" type="ORF">DEBURN_LOCUS9350</name>
</gene>
<protein>
    <submittedName>
        <fullName evidence="1">11346_t:CDS:1</fullName>
    </submittedName>
</protein>
<evidence type="ECO:0000313" key="2">
    <source>
        <dbReference type="Proteomes" id="UP000789706"/>
    </source>
</evidence>
<evidence type="ECO:0000313" key="1">
    <source>
        <dbReference type="EMBL" id="CAG8597306.1"/>
    </source>
</evidence>
<dbReference type="Proteomes" id="UP000789706">
    <property type="component" value="Unassembled WGS sequence"/>
</dbReference>
<keyword evidence="2" id="KW-1185">Reference proteome</keyword>
<accession>A0A9N9CFR2</accession>
<sequence length="322" mass="37394">MTPEIEYVESVDDKVEPSFEIIETVNDEPVLPVNNELESSLKSSNEEANTRVETLTSTYPARKQREARLREKAIKLGEDLEKFMIITEKDKLDSIVFKDKMQTNARMCDYAKEGDEDPKEYILMKVCDRLIGEEIIRRYDEEHGIASSWLDTDEEWKKTINILQENGMLCYKYVEDLSHYLEDILLIDTDEYGTIHPLADFYHSALILPLSTLAVRRDLYRRYLISVGTVVKGGMSLLTKEKNGKTSLENLIGMDYSSLFALLEMRWEDNEIRGWRDNILARFLHHPNLILSKYRLNALYDAFSKVGVLSPEHILVIARTLR</sequence>
<dbReference type="OrthoDB" id="2423810at2759"/>
<dbReference type="EMBL" id="CAJVPK010001746">
    <property type="protein sequence ID" value="CAG8597306.1"/>
    <property type="molecule type" value="Genomic_DNA"/>
</dbReference>